<feature type="transmembrane region" description="Helical" evidence="6">
    <location>
        <begin position="157"/>
        <end position="175"/>
    </location>
</feature>
<feature type="transmembrane region" description="Helical" evidence="6">
    <location>
        <begin position="79"/>
        <end position="103"/>
    </location>
</feature>
<dbReference type="EMBL" id="CABWKQ010000030">
    <property type="protein sequence ID" value="VWX37932.1"/>
    <property type="molecule type" value="Genomic_DNA"/>
</dbReference>
<dbReference type="Pfam" id="PF07690">
    <property type="entry name" value="MFS_1"/>
    <property type="match status" value="1"/>
</dbReference>
<evidence type="ECO:0000256" key="5">
    <source>
        <dbReference type="ARBA" id="ARBA00023136"/>
    </source>
</evidence>
<keyword evidence="5 6" id="KW-0472">Membrane</keyword>
<gene>
    <name evidence="7" type="ORF">EXIGUO9Y_360209</name>
</gene>
<dbReference type="SUPFAM" id="SSF103473">
    <property type="entry name" value="MFS general substrate transporter"/>
    <property type="match status" value="2"/>
</dbReference>
<feature type="transmembrane region" description="Helical" evidence="6">
    <location>
        <begin position="213"/>
        <end position="238"/>
    </location>
</feature>
<dbReference type="Gene3D" id="1.20.1250.20">
    <property type="entry name" value="MFS general substrate transporter like domains"/>
    <property type="match status" value="1"/>
</dbReference>
<organism evidence="7 8">
    <name type="scientific">Exiguobacterium oxidotolerans</name>
    <dbReference type="NCBI Taxonomy" id="223958"/>
    <lineage>
        <taxon>Bacteria</taxon>
        <taxon>Bacillati</taxon>
        <taxon>Bacillota</taxon>
        <taxon>Bacilli</taxon>
        <taxon>Bacillales</taxon>
        <taxon>Bacillales Family XII. Incertae Sedis</taxon>
        <taxon>Exiguobacterium</taxon>
    </lineage>
</organism>
<protein>
    <recommendedName>
        <fullName evidence="9">MFS transporter</fullName>
    </recommendedName>
</protein>
<dbReference type="GO" id="GO:0022857">
    <property type="term" value="F:transmembrane transporter activity"/>
    <property type="evidence" value="ECO:0007669"/>
    <property type="project" value="InterPro"/>
</dbReference>
<dbReference type="PANTHER" id="PTHR23513">
    <property type="entry name" value="INTEGRAL MEMBRANE EFFLUX PROTEIN-RELATED"/>
    <property type="match status" value="1"/>
</dbReference>
<keyword evidence="3 6" id="KW-0812">Transmembrane</keyword>
<feature type="transmembrane region" description="Helical" evidence="6">
    <location>
        <begin position="36"/>
        <end position="58"/>
    </location>
</feature>
<accession>A0A653IFZ9</accession>
<keyword evidence="4 6" id="KW-1133">Transmembrane helix</keyword>
<feature type="transmembrane region" description="Helical" evidence="6">
    <location>
        <begin position="12"/>
        <end position="30"/>
    </location>
</feature>
<evidence type="ECO:0000256" key="1">
    <source>
        <dbReference type="ARBA" id="ARBA00004651"/>
    </source>
</evidence>
<feature type="transmembrane region" description="Helical" evidence="6">
    <location>
        <begin position="276"/>
        <end position="306"/>
    </location>
</feature>
<evidence type="ECO:0000256" key="2">
    <source>
        <dbReference type="ARBA" id="ARBA00022475"/>
    </source>
</evidence>
<dbReference type="GO" id="GO:0005886">
    <property type="term" value="C:plasma membrane"/>
    <property type="evidence" value="ECO:0007669"/>
    <property type="project" value="UniProtKB-SubCell"/>
</dbReference>
<proteinExistence type="predicted"/>
<dbReference type="PANTHER" id="PTHR23513:SF19">
    <property type="entry name" value="MAJOR FACILITATOR SUPERFAMILY (MFS) PROFILE DOMAIN-CONTAINING PROTEIN"/>
    <property type="match status" value="1"/>
</dbReference>
<evidence type="ECO:0000313" key="7">
    <source>
        <dbReference type="EMBL" id="VWX37932.1"/>
    </source>
</evidence>
<evidence type="ECO:0000256" key="3">
    <source>
        <dbReference type="ARBA" id="ARBA00022692"/>
    </source>
</evidence>
<name>A0A653IFZ9_9BACL</name>
<feature type="transmembrane region" description="Helical" evidence="6">
    <location>
        <begin position="244"/>
        <end position="264"/>
    </location>
</feature>
<reference evidence="7 8" key="1">
    <citation type="submission" date="2019-10" db="EMBL/GenBank/DDBJ databases">
        <authorList>
            <person name="Karimi E."/>
        </authorList>
    </citation>
    <scope>NUCLEOTIDE SEQUENCE [LARGE SCALE GENOMIC DNA]</scope>
    <source>
        <strain evidence="7">Exiguobacterium sp. 9Y</strain>
    </source>
</reference>
<comment type="subcellular location">
    <subcellularLocation>
        <location evidence="1">Cell membrane</location>
        <topology evidence="1">Multi-pass membrane protein</topology>
    </subcellularLocation>
</comment>
<evidence type="ECO:0000256" key="4">
    <source>
        <dbReference type="ARBA" id="ARBA00022989"/>
    </source>
</evidence>
<keyword evidence="2" id="KW-1003">Cell membrane</keyword>
<evidence type="ECO:0000313" key="8">
    <source>
        <dbReference type="Proteomes" id="UP000439752"/>
    </source>
</evidence>
<dbReference type="RefSeq" id="WP_159173798.1">
    <property type="nucleotide sequence ID" value="NZ_LR732312.1"/>
</dbReference>
<evidence type="ECO:0008006" key="9">
    <source>
        <dbReference type="Google" id="ProtNLM"/>
    </source>
</evidence>
<keyword evidence="8" id="KW-1185">Reference proteome</keyword>
<dbReference type="InterPro" id="IPR036259">
    <property type="entry name" value="MFS_trans_sf"/>
</dbReference>
<dbReference type="Proteomes" id="UP000439752">
    <property type="component" value="Unassembled WGS sequence"/>
</dbReference>
<dbReference type="AlphaFoldDB" id="A0A653IFZ9"/>
<evidence type="ECO:0000256" key="6">
    <source>
        <dbReference type="SAM" id="Phobius"/>
    </source>
</evidence>
<dbReference type="InterPro" id="IPR011701">
    <property type="entry name" value="MFS"/>
</dbReference>
<sequence length="392" mass="43272">MNRFTTLLVSQWIANAGDALYIVALIATLYQQTGQASTAALFPIAVTAGMTVSGFFFARLAKQMPHATLLLLSQLMKTLSLVLIVLLDLPLVALLVLVIWIAFLDGFARPIESAFIPQITTDFQKANSIVQGTNQVVQLIMWPLGAILVSTGSPQSVLFVSLLLFLVASIVTALFRYQVRSLEKPIEEEGFEPSFRSSVHYTRTHLSARLNTTLLGIDAFASTAWISALFLVYIATHLHVSDSWWGILNAFYLLSMIVGSYQMLRRQQGRSLLQISVFLSIAATLLFGFAPHVVVALIACVVQGYASQLRAIELNTRLQADTPIARLPYVYSVQQTVYTVSFCLGSLLFGLLADWLSIEVVYLIASIIALLMIRPARQLRKQVAAERTQQIS</sequence>
<dbReference type="CDD" id="cd06173">
    <property type="entry name" value="MFS_MefA_like"/>
    <property type="match status" value="1"/>
</dbReference>
<feature type="transmembrane region" description="Helical" evidence="6">
    <location>
        <begin position="355"/>
        <end position="373"/>
    </location>
</feature>